<dbReference type="InterPro" id="IPR012933">
    <property type="entry name" value="HicA_mRNA_interferase"/>
</dbReference>
<evidence type="ECO:0000256" key="5">
    <source>
        <dbReference type="ARBA" id="ARBA00022801"/>
    </source>
</evidence>
<keyword evidence="7" id="KW-0346">Stress response</keyword>
<reference evidence="8 9" key="1">
    <citation type="submission" date="2016-01" db="EMBL/GenBank/DDBJ databases">
        <authorList>
            <person name="Oliw E.H."/>
        </authorList>
    </citation>
    <scope>NUCLEOTIDE SEQUENCE [LARGE SCALE GENOMIC DNA]</scope>
    <source>
        <strain evidence="8 9">CMW7756A</strain>
    </source>
</reference>
<keyword evidence="5" id="KW-0378">Hydrolase</keyword>
<gene>
    <name evidence="8" type="ORF">HMPREF3229_00453</name>
</gene>
<dbReference type="Pfam" id="PF07927">
    <property type="entry name" value="HicA_toxin"/>
    <property type="match status" value="1"/>
</dbReference>
<dbReference type="GO" id="GO:0003729">
    <property type="term" value="F:mRNA binding"/>
    <property type="evidence" value="ECO:0007669"/>
    <property type="project" value="InterPro"/>
</dbReference>
<name>A0A133PRP0_9FIRM</name>
<evidence type="ECO:0000313" key="8">
    <source>
        <dbReference type="EMBL" id="KXA31465.1"/>
    </source>
</evidence>
<protein>
    <submittedName>
        <fullName evidence="8">Toxin-antitoxin system, toxin component, HicA family</fullName>
    </submittedName>
</protein>
<evidence type="ECO:0000256" key="2">
    <source>
        <dbReference type="ARBA" id="ARBA00022649"/>
    </source>
</evidence>
<keyword evidence="3" id="KW-0540">Nuclease</keyword>
<dbReference type="Proteomes" id="UP000070174">
    <property type="component" value="Unassembled WGS sequence"/>
</dbReference>
<evidence type="ECO:0000256" key="7">
    <source>
        <dbReference type="ARBA" id="ARBA00023016"/>
    </source>
</evidence>
<evidence type="ECO:0000256" key="4">
    <source>
        <dbReference type="ARBA" id="ARBA00022759"/>
    </source>
</evidence>
<evidence type="ECO:0000256" key="6">
    <source>
        <dbReference type="ARBA" id="ARBA00022884"/>
    </source>
</evidence>
<dbReference type="EMBL" id="LRQE01000012">
    <property type="protein sequence ID" value="KXA31465.1"/>
    <property type="molecule type" value="Genomic_DNA"/>
</dbReference>
<keyword evidence="4" id="KW-0255">Endonuclease</keyword>
<evidence type="ECO:0000256" key="1">
    <source>
        <dbReference type="ARBA" id="ARBA00006620"/>
    </source>
</evidence>
<dbReference type="SUPFAM" id="SSF54786">
    <property type="entry name" value="YcfA/nrd intein domain"/>
    <property type="match status" value="1"/>
</dbReference>
<dbReference type="GO" id="GO:0004519">
    <property type="term" value="F:endonuclease activity"/>
    <property type="evidence" value="ECO:0007669"/>
    <property type="project" value="UniProtKB-KW"/>
</dbReference>
<dbReference type="GO" id="GO:0016787">
    <property type="term" value="F:hydrolase activity"/>
    <property type="evidence" value="ECO:0007669"/>
    <property type="project" value="UniProtKB-KW"/>
</dbReference>
<sequence length="74" mass="8631">MYNYKRKEELFMAKTKPYRKVVKILKDNGWVHTRTDGSYEIYVKDGKACPVKCNKKDIPSGTLTSIERITGLKF</sequence>
<dbReference type="InterPro" id="IPR038570">
    <property type="entry name" value="HicA_sf"/>
</dbReference>
<proteinExistence type="inferred from homology"/>
<accession>A0A133PRP0</accession>
<evidence type="ECO:0000313" key="9">
    <source>
        <dbReference type="Proteomes" id="UP000070174"/>
    </source>
</evidence>
<keyword evidence="2" id="KW-1277">Toxin-antitoxin system</keyword>
<keyword evidence="6" id="KW-0694">RNA-binding</keyword>
<dbReference type="Gene3D" id="3.30.920.30">
    <property type="entry name" value="Hypothetical protein"/>
    <property type="match status" value="1"/>
</dbReference>
<comment type="similarity">
    <text evidence="1">Belongs to the HicA mRNA interferase family.</text>
</comment>
<evidence type="ECO:0000256" key="3">
    <source>
        <dbReference type="ARBA" id="ARBA00022722"/>
    </source>
</evidence>
<comment type="caution">
    <text evidence="8">The sequence shown here is derived from an EMBL/GenBank/DDBJ whole genome shotgun (WGS) entry which is preliminary data.</text>
</comment>
<dbReference type="PATRIC" id="fig|54005.3.peg.447"/>
<organism evidence="8">
    <name type="scientific">Peptoniphilus harei</name>
    <dbReference type="NCBI Taxonomy" id="54005"/>
    <lineage>
        <taxon>Bacteria</taxon>
        <taxon>Bacillati</taxon>
        <taxon>Bacillota</taxon>
        <taxon>Tissierellia</taxon>
        <taxon>Tissierellales</taxon>
        <taxon>Peptoniphilaceae</taxon>
        <taxon>Peptoniphilus</taxon>
    </lineage>
</organism>
<dbReference type="AlphaFoldDB" id="A0A133PRP0"/>